<name>A0A087HEH3_ARAAL</name>
<accession>A0A087HEH3</accession>
<gene>
    <name evidence="2" type="ordered locus">AALP_Aa2g007000</name>
</gene>
<dbReference type="PANTHER" id="PTHR31228:SF36">
    <property type="entry name" value="CYSTATIN_MONELLIN SUPERFAMILY PROTEIN"/>
    <property type="match status" value="1"/>
</dbReference>
<dbReference type="NCBIfam" id="TIGR01638">
    <property type="entry name" value="Atha_cystat_rel"/>
    <property type="match status" value="1"/>
</dbReference>
<sequence length="201" mass="23773">MGEAAEFEGWEWYLEDAHLIHSPDEPKPWFKPKYVTRTEKDVPLRTTEQEIDLMNQQLQAYEGFDIDYTQFRCLFNYHPVDFNAKEFVEEPETNVDLLNRLCQKSLDGYNQENKTEYEFVKPLYANFHMSAGVMFLITFLVKDPADDTLTKQFQARVHYSFHYDSKFVFCRSKPPLQLVSTDEDSLGDAEKDQGWNRSFYG</sequence>
<dbReference type="AlphaFoldDB" id="A0A087HEH3"/>
<protein>
    <recommendedName>
        <fullName evidence="4">Cystatin domain-containing protein</fullName>
    </recommendedName>
</protein>
<dbReference type="Gene3D" id="3.10.450.10">
    <property type="match status" value="1"/>
</dbReference>
<dbReference type="EMBL" id="CM002870">
    <property type="protein sequence ID" value="KFK40525.1"/>
    <property type="molecule type" value="Genomic_DNA"/>
</dbReference>
<evidence type="ECO:0000256" key="1">
    <source>
        <dbReference type="SAM" id="MobiDB-lite"/>
    </source>
</evidence>
<dbReference type="Proteomes" id="UP000029120">
    <property type="component" value="Chromosome 2"/>
</dbReference>
<organism evidence="2 3">
    <name type="scientific">Arabis alpina</name>
    <name type="common">Alpine rock-cress</name>
    <dbReference type="NCBI Taxonomy" id="50452"/>
    <lineage>
        <taxon>Eukaryota</taxon>
        <taxon>Viridiplantae</taxon>
        <taxon>Streptophyta</taxon>
        <taxon>Embryophyta</taxon>
        <taxon>Tracheophyta</taxon>
        <taxon>Spermatophyta</taxon>
        <taxon>Magnoliopsida</taxon>
        <taxon>eudicotyledons</taxon>
        <taxon>Gunneridae</taxon>
        <taxon>Pentapetalae</taxon>
        <taxon>rosids</taxon>
        <taxon>malvids</taxon>
        <taxon>Brassicales</taxon>
        <taxon>Brassicaceae</taxon>
        <taxon>Arabideae</taxon>
        <taxon>Arabis</taxon>
    </lineage>
</organism>
<evidence type="ECO:0008006" key="4">
    <source>
        <dbReference type="Google" id="ProtNLM"/>
    </source>
</evidence>
<proteinExistence type="predicted"/>
<keyword evidence="3" id="KW-1185">Reference proteome</keyword>
<dbReference type="PANTHER" id="PTHR31228">
    <property type="entry name" value="CYSTATIN/MONELLIN SUPERFAMILY PROTEIN"/>
    <property type="match status" value="1"/>
</dbReference>
<reference evidence="3" key="1">
    <citation type="journal article" date="2015" name="Nat. Plants">
        <title>Genome expansion of Arabis alpina linked with retrotransposition and reduced symmetric DNA methylation.</title>
        <authorList>
            <person name="Willing E.M."/>
            <person name="Rawat V."/>
            <person name="Mandakova T."/>
            <person name="Maumus F."/>
            <person name="James G.V."/>
            <person name="Nordstroem K.J."/>
            <person name="Becker C."/>
            <person name="Warthmann N."/>
            <person name="Chica C."/>
            <person name="Szarzynska B."/>
            <person name="Zytnicki M."/>
            <person name="Albani M.C."/>
            <person name="Kiefer C."/>
            <person name="Bergonzi S."/>
            <person name="Castaings L."/>
            <person name="Mateos J.L."/>
            <person name="Berns M.C."/>
            <person name="Bujdoso N."/>
            <person name="Piofczyk T."/>
            <person name="de Lorenzo L."/>
            <person name="Barrero-Sicilia C."/>
            <person name="Mateos I."/>
            <person name="Piednoel M."/>
            <person name="Hagmann J."/>
            <person name="Chen-Min-Tao R."/>
            <person name="Iglesias-Fernandez R."/>
            <person name="Schuster S.C."/>
            <person name="Alonso-Blanco C."/>
            <person name="Roudier F."/>
            <person name="Carbonero P."/>
            <person name="Paz-Ares J."/>
            <person name="Davis S.J."/>
            <person name="Pecinka A."/>
            <person name="Quesneville H."/>
            <person name="Colot V."/>
            <person name="Lysak M.A."/>
            <person name="Weigel D."/>
            <person name="Coupland G."/>
            <person name="Schneeberger K."/>
        </authorList>
    </citation>
    <scope>NUCLEOTIDE SEQUENCE [LARGE SCALE GENOMIC DNA]</scope>
    <source>
        <strain evidence="3">cv. Pajares</strain>
    </source>
</reference>
<dbReference type="OMA" id="KRYNDEC"/>
<dbReference type="InterPro" id="IPR046350">
    <property type="entry name" value="Cystatin_sf"/>
</dbReference>
<dbReference type="Gramene" id="KFK40525">
    <property type="protein sequence ID" value="KFK40525"/>
    <property type="gene ID" value="AALP_AA2G007000"/>
</dbReference>
<evidence type="ECO:0000313" key="3">
    <source>
        <dbReference type="Proteomes" id="UP000029120"/>
    </source>
</evidence>
<dbReference type="InterPro" id="IPR006525">
    <property type="entry name" value="Cystatin-related_pln"/>
</dbReference>
<dbReference type="SUPFAM" id="SSF54403">
    <property type="entry name" value="Cystatin/monellin"/>
    <property type="match status" value="1"/>
</dbReference>
<dbReference type="OrthoDB" id="1097723at2759"/>
<evidence type="ECO:0000313" key="2">
    <source>
        <dbReference type="EMBL" id="KFK40525.1"/>
    </source>
</evidence>
<feature type="region of interest" description="Disordered" evidence="1">
    <location>
        <begin position="180"/>
        <end position="201"/>
    </location>
</feature>
<dbReference type="eggNOG" id="ENOG502SZH5">
    <property type="taxonomic scope" value="Eukaryota"/>
</dbReference>